<dbReference type="HOGENOM" id="CLU_029871_4_0_1"/>
<dbReference type="PANTHER" id="PTHR33577">
    <property type="entry name" value="STERIGMATOCYSTIN BIOSYNTHESIS PEROXIDASE STCC-RELATED"/>
    <property type="match status" value="1"/>
</dbReference>
<dbReference type="InParanoid" id="F4RFV5"/>
<keyword evidence="2" id="KW-0575">Peroxidase</keyword>
<keyword evidence="10" id="KW-1185">Reference proteome</keyword>
<evidence type="ECO:0000256" key="4">
    <source>
        <dbReference type="ARBA" id="ARBA00022723"/>
    </source>
</evidence>
<dbReference type="EMBL" id="GL883100">
    <property type="protein sequence ID" value="EGG08726.1"/>
    <property type="molecule type" value="Genomic_DNA"/>
</dbReference>
<evidence type="ECO:0000313" key="10">
    <source>
        <dbReference type="Proteomes" id="UP000001072"/>
    </source>
</evidence>
<keyword evidence="4" id="KW-0479">Metal-binding</keyword>
<evidence type="ECO:0000256" key="1">
    <source>
        <dbReference type="ARBA" id="ARBA00001970"/>
    </source>
</evidence>
<comment type="cofactor">
    <cofactor evidence="1">
        <name>heme b</name>
        <dbReference type="ChEBI" id="CHEBI:60344"/>
    </cofactor>
</comment>
<proteinExistence type="inferred from homology"/>
<sequence>MIHEYHVLTCLHTLADHSTVIVNPYQSEGLSLNWFAERAGASNLTPEQRGPQSQQLLDLVHLIPKHISTKATLLLAVLNLKPVLPTGRKRIPDDDHPFMPPGPNDIRGGCPGLNIMANYGYISRNGITDVGEMMYGMQEMLGFAFDTAAIVTTLGIKSSTDLTTLKASIGRTDSRTDGPLSGLFGTAPGFFSENAHNKFEIDGSLTRVDGYFANGDTDHFDSDHWKKYRQLAIDHFGGVMDFKFEGAARFMQYKECREKNPECTWAPGEQLSLYIAQAFVSDTMTSADENGNLLPPDVRSIETFLGIVENPDGTFSRTAGKLPPGPDGHWYRRSVPLAFVEQALSLRETLLAYPVSALLKEYHMGGVFIPLSFACSPTAGGVRAKQWKSWALGRRLN</sequence>
<dbReference type="PROSITE" id="PS51405">
    <property type="entry name" value="HEME_HALOPEROXIDASE"/>
    <property type="match status" value="1"/>
</dbReference>
<dbReference type="Proteomes" id="UP000001072">
    <property type="component" value="Unassembled WGS sequence"/>
</dbReference>
<dbReference type="GO" id="GO:0004601">
    <property type="term" value="F:peroxidase activity"/>
    <property type="evidence" value="ECO:0007669"/>
    <property type="project" value="UniProtKB-KW"/>
</dbReference>
<dbReference type="InterPro" id="IPR000028">
    <property type="entry name" value="Chloroperoxidase"/>
</dbReference>
<evidence type="ECO:0000313" key="9">
    <source>
        <dbReference type="EMBL" id="EGG08726.1"/>
    </source>
</evidence>
<keyword evidence="5" id="KW-0560">Oxidoreductase</keyword>
<dbReference type="AlphaFoldDB" id="F4RFV5"/>
<comment type="similarity">
    <text evidence="7">Belongs to the chloroperoxidase family.</text>
</comment>
<dbReference type="PANTHER" id="PTHR33577:SF15">
    <property type="entry name" value="HEME HALOPEROXIDASE FAMILY PROFILE DOMAIN-CONTAINING PROTEIN"/>
    <property type="match status" value="1"/>
</dbReference>
<dbReference type="GO" id="GO:0046872">
    <property type="term" value="F:metal ion binding"/>
    <property type="evidence" value="ECO:0007669"/>
    <property type="project" value="UniProtKB-KW"/>
</dbReference>
<evidence type="ECO:0000256" key="5">
    <source>
        <dbReference type="ARBA" id="ARBA00023002"/>
    </source>
</evidence>
<protein>
    <recommendedName>
        <fullName evidence="8">Heme haloperoxidase family profile domain-containing protein</fullName>
    </recommendedName>
</protein>
<name>F4RFV5_MELLP</name>
<dbReference type="SUPFAM" id="SSF47571">
    <property type="entry name" value="Cloroperoxidase"/>
    <property type="match status" value="1"/>
</dbReference>
<feature type="domain" description="Heme haloperoxidase family profile" evidence="8">
    <location>
        <begin position="94"/>
        <end position="345"/>
    </location>
</feature>
<dbReference type="OrthoDB" id="2542103at2759"/>
<reference evidence="10" key="1">
    <citation type="journal article" date="2011" name="Proc. Natl. Acad. Sci. U.S.A.">
        <title>Obligate biotrophy features unraveled by the genomic analysis of rust fungi.</title>
        <authorList>
            <person name="Duplessis S."/>
            <person name="Cuomo C.A."/>
            <person name="Lin Y.-C."/>
            <person name="Aerts A."/>
            <person name="Tisserant E."/>
            <person name="Veneault-Fourrey C."/>
            <person name="Joly D.L."/>
            <person name="Hacquard S."/>
            <person name="Amselem J."/>
            <person name="Cantarel B.L."/>
            <person name="Chiu R."/>
            <person name="Coutinho P.M."/>
            <person name="Feau N."/>
            <person name="Field M."/>
            <person name="Frey P."/>
            <person name="Gelhaye E."/>
            <person name="Goldberg J."/>
            <person name="Grabherr M.G."/>
            <person name="Kodira C.D."/>
            <person name="Kohler A."/>
            <person name="Kuees U."/>
            <person name="Lindquist E.A."/>
            <person name="Lucas S.M."/>
            <person name="Mago R."/>
            <person name="Mauceli E."/>
            <person name="Morin E."/>
            <person name="Murat C."/>
            <person name="Pangilinan J.L."/>
            <person name="Park R."/>
            <person name="Pearson M."/>
            <person name="Quesneville H."/>
            <person name="Rouhier N."/>
            <person name="Sakthikumar S."/>
            <person name="Salamov A.A."/>
            <person name="Schmutz J."/>
            <person name="Selles B."/>
            <person name="Shapiro H."/>
            <person name="Tanguay P."/>
            <person name="Tuskan G.A."/>
            <person name="Henrissat B."/>
            <person name="Van de Peer Y."/>
            <person name="Rouze P."/>
            <person name="Ellis J.G."/>
            <person name="Dodds P.N."/>
            <person name="Schein J.E."/>
            <person name="Zhong S."/>
            <person name="Hamelin R.C."/>
            <person name="Grigoriev I.V."/>
            <person name="Szabo L.J."/>
            <person name="Martin F."/>
        </authorList>
    </citation>
    <scope>NUCLEOTIDE SEQUENCE [LARGE SCALE GENOMIC DNA]</scope>
    <source>
        <strain evidence="10">98AG31 / pathotype 3-4-7</strain>
    </source>
</reference>
<evidence type="ECO:0000256" key="6">
    <source>
        <dbReference type="ARBA" id="ARBA00023004"/>
    </source>
</evidence>
<dbReference type="Pfam" id="PF01328">
    <property type="entry name" value="Peroxidase_2"/>
    <property type="match status" value="1"/>
</dbReference>
<evidence type="ECO:0000256" key="7">
    <source>
        <dbReference type="ARBA" id="ARBA00025795"/>
    </source>
</evidence>
<dbReference type="Gene3D" id="1.10.489.10">
    <property type="entry name" value="Chloroperoxidase-like"/>
    <property type="match status" value="1"/>
</dbReference>
<gene>
    <name evidence="9" type="ORF">MELLADRAFT_104776</name>
</gene>
<dbReference type="VEuPathDB" id="FungiDB:MELLADRAFT_104776"/>
<dbReference type="GeneID" id="18922391"/>
<evidence type="ECO:0000256" key="3">
    <source>
        <dbReference type="ARBA" id="ARBA00022617"/>
    </source>
</evidence>
<accession>F4RFV5</accession>
<evidence type="ECO:0000256" key="2">
    <source>
        <dbReference type="ARBA" id="ARBA00022559"/>
    </source>
</evidence>
<keyword evidence="6" id="KW-0408">Iron</keyword>
<dbReference type="KEGG" id="mlr:MELLADRAFT_104776"/>
<keyword evidence="3" id="KW-0349">Heme</keyword>
<dbReference type="eggNOG" id="ENOG502S6CG">
    <property type="taxonomic scope" value="Eukaryota"/>
</dbReference>
<organism evidence="10">
    <name type="scientific">Melampsora larici-populina (strain 98AG31 / pathotype 3-4-7)</name>
    <name type="common">Poplar leaf rust fungus</name>
    <dbReference type="NCBI Taxonomy" id="747676"/>
    <lineage>
        <taxon>Eukaryota</taxon>
        <taxon>Fungi</taxon>
        <taxon>Dikarya</taxon>
        <taxon>Basidiomycota</taxon>
        <taxon>Pucciniomycotina</taxon>
        <taxon>Pucciniomycetes</taxon>
        <taxon>Pucciniales</taxon>
        <taxon>Melampsoraceae</taxon>
        <taxon>Melampsora</taxon>
    </lineage>
</organism>
<evidence type="ECO:0000259" key="8">
    <source>
        <dbReference type="PROSITE" id="PS51405"/>
    </source>
</evidence>
<dbReference type="InterPro" id="IPR036851">
    <property type="entry name" value="Chloroperoxidase-like_sf"/>
</dbReference>
<dbReference type="RefSeq" id="XP_007408312.1">
    <property type="nucleotide sequence ID" value="XM_007408250.1"/>
</dbReference>